<evidence type="ECO:0000256" key="1">
    <source>
        <dbReference type="SAM" id="MobiDB-lite"/>
    </source>
</evidence>
<protein>
    <submittedName>
        <fullName evidence="2">Calcium-binding protein</fullName>
    </submittedName>
</protein>
<reference evidence="3" key="1">
    <citation type="journal article" date="2019" name="Int. J. Syst. Evol. Microbiol.">
        <title>The Global Catalogue of Microorganisms (GCM) 10K type strain sequencing project: providing services to taxonomists for standard genome sequencing and annotation.</title>
        <authorList>
            <consortium name="The Broad Institute Genomics Platform"/>
            <consortium name="The Broad Institute Genome Sequencing Center for Infectious Disease"/>
            <person name="Wu L."/>
            <person name="Ma J."/>
        </authorList>
    </citation>
    <scope>NUCLEOTIDE SEQUENCE [LARGE SCALE GENOMIC DNA]</scope>
    <source>
        <strain evidence="3">KCTC 22558</strain>
    </source>
</reference>
<organism evidence="2 3">
    <name type="scientific">Cognatilysobacter xinjiangensis</name>
    <dbReference type="NCBI Taxonomy" id="546892"/>
    <lineage>
        <taxon>Bacteria</taxon>
        <taxon>Pseudomonadati</taxon>
        <taxon>Pseudomonadota</taxon>
        <taxon>Gammaproteobacteria</taxon>
        <taxon>Lysobacterales</taxon>
        <taxon>Lysobacteraceae</taxon>
        <taxon>Cognatilysobacter</taxon>
    </lineage>
</organism>
<dbReference type="InterPro" id="IPR009282">
    <property type="entry name" value="DUF937"/>
</dbReference>
<evidence type="ECO:0000313" key="2">
    <source>
        <dbReference type="EMBL" id="GGZ59216.1"/>
    </source>
</evidence>
<comment type="caution">
    <text evidence="2">The sequence shown here is derived from an EMBL/GenBank/DDBJ whole genome shotgun (WGS) entry which is preliminary data.</text>
</comment>
<name>A0ABQ3BYE7_9GAMM</name>
<gene>
    <name evidence="2" type="ORF">GCM10008101_11210</name>
</gene>
<accession>A0ABQ3BYE7</accession>
<dbReference type="Pfam" id="PF06078">
    <property type="entry name" value="DUF937"/>
    <property type="match status" value="1"/>
</dbReference>
<evidence type="ECO:0000313" key="3">
    <source>
        <dbReference type="Proteomes" id="UP000643403"/>
    </source>
</evidence>
<dbReference type="RefSeq" id="WP_189447627.1">
    <property type="nucleotide sequence ID" value="NZ_BMXY01000001.1"/>
</dbReference>
<keyword evidence="3" id="KW-1185">Reference proteome</keyword>
<feature type="region of interest" description="Disordered" evidence="1">
    <location>
        <begin position="182"/>
        <end position="211"/>
    </location>
</feature>
<sequence length="211" mass="22001">MNGPLLDDLHDQLRGEPTRRLAEYLDVSRDVATAATDVALRVLIGATHHAVQGDGGARALLGALEFDHRGVDPSNALATAIAGGARRDAVLDAILGEHRISTADGVATASGLDSVRADALLRALAPTLMAYLARRLFTPADADGATTPRATPDGLRAALAAEVEGMRGREPAEAMPHRDAIAGMDMPGLDDDGLGPLPVQTAEMRSPRPRL</sequence>
<dbReference type="EMBL" id="BMXY01000001">
    <property type="protein sequence ID" value="GGZ59216.1"/>
    <property type="molecule type" value="Genomic_DNA"/>
</dbReference>
<dbReference type="Proteomes" id="UP000643403">
    <property type="component" value="Unassembled WGS sequence"/>
</dbReference>
<proteinExistence type="predicted"/>